<evidence type="ECO:0000313" key="2">
    <source>
        <dbReference type="Proteomes" id="UP000694547"/>
    </source>
</evidence>
<sequence length="85" mass="9614">MDEPLLVKTLELNQDFCFIIGFASEDNLEDEIKYNLMKMNPVEEKEGFLSPPGAGSIADALKKHLEPSIMPCFLPVTAQRLHYCK</sequence>
<keyword evidence="2" id="KW-1185">Reference proteome</keyword>
<protein>
    <submittedName>
        <fullName evidence="1">Uncharacterized protein</fullName>
    </submittedName>
</protein>
<reference evidence="1" key="3">
    <citation type="submission" date="2025-09" db="UniProtKB">
        <authorList>
            <consortium name="Ensembl"/>
        </authorList>
    </citation>
    <scope>IDENTIFICATION</scope>
</reference>
<dbReference type="Ensembl" id="ENSPEMT00000036310.1">
    <property type="protein sequence ID" value="ENSPEMP00000030796.1"/>
    <property type="gene ID" value="ENSPEMG00000029513.1"/>
</dbReference>
<name>A0A8C8UG89_PERMB</name>
<reference evidence="1 2" key="1">
    <citation type="submission" date="2018-10" db="EMBL/GenBank/DDBJ databases">
        <title>Improved assembly of the deer mouse Peromyscus maniculatus genome.</title>
        <authorList>
            <person name="Lassance J.-M."/>
            <person name="Hoekstra H.E."/>
        </authorList>
    </citation>
    <scope>NUCLEOTIDE SEQUENCE [LARGE SCALE GENOMIC DNA]</scope>
</reference>
<dbReference type="Proteomes" id="UP000694547">
    <property type="component" value="Chromosome 3"/>
</dbReference>
<accession>A0A8C8UG89</accession>
<evidence type="ECO:0000313" key="1">
    <source>
        <dbReference type="Ensembl" id="ENSPEMP00000030796.1"/>
    </source>
</evidence>
<proteinExistence type="predicted"/>
<organism evidence="1 2">
    <name type="scientific">Peromyscus maniculatus bairdii</name>
    <name type="common">Prairie deer mouse</name>
    <dbReference type="NCBI Taxonomy" id="230844"/>
    <lineage>
        <taxon>Eukaryota</taxon>
        <taxon>Metazoa</taxon>
        <taxon>Chordata</taxon>
        <taxon>Craniata</taxon>
        <taxon>Vertebrata</taxon>
        <taxon>Euteleostomi</taxon>
        <taxon>Mammalia</taxon>
        <taxon>Eutheria</taxon>
        <taxon>Euarchontoglires</taxon>
        <taxon>Glires</taxon>
        <taxon>Rodentia</taxon>
        <taxon>Myomorpha</taxon>
        <taxon>Muroidea</taxon>
        <taxon>Cricetidae</taxon>
        <taxon>Neotominae</taxon>
        <taxon>Peromyscus</taxon>
    </lineage>
</organism>
<dbReference type="AlphaFoldDB" id="A0A8C8UG89"/>
<dbReference type="GeneTree" id="ENSGT00910000148704"/>
<reference evidence="1" key="2">
    <citation type="submission" date="2025-08" db="UniProtKB">
        <authorList>
            <consortium name="Ensembl"/>
        </authorList>
    </citation>
    <scope>IDENTIFICATION</scope>
</reference>